<dbReference type="EMBL" id="FNCH01000028">
    <property type="protein sequence ID" value="SDH53256.1"/>
    <property type="molecule type" value="Genomic_DNA"/>
</dbReference>
<dbReference type="AlphaFoldDB" id="A0A1G8D6A3"/>
<reference evidence="2" key="1">
    <citation type="submission" date="2016-10" db="EMBL/GenBank/DDBJ databases">
        <authorList>
            <person name="Varghese N."/>
            <person name="Submissions S."/>
        </authorList>
    </citation>
    <scope>NUCLEOTIDE SEQUENCE [LARGE SCALE GENOMIC DNA]</scope>
    <source>
        <strain evidence="2">DSM 17933</strain>
    </source>
</reference>
<gene>
    <name evidence="1" type="ORF">SAMN05421827_12823</name>
</gene>
<dbReference type="Proteomes" id="UP000199643">
    <property type="component" value="Unassembled WGS sequence"/>
</dbReference>
<name>A0A1G8D6A3_9SPHI</name>
<keyword evidence="2" id="KW-1185">Reference proteome</keyword>
<proteinExistence type="predicted"/>
<accession>A0A1G8D6A3</accession>
<sequence length="86" mass="9759">MNTVKLNPELAKKYGVETLEDYGDMMISYCESDNQAKIKEMADALSDNEAKAVGDEITTVFHYEILNSDETEEQFLQSLYLNRSPA</sequence>
<evidence type="ECO:0000313" key="2">
    <source>
        <dbReference type="Proteomes" id="UP000199643"/>
    </source>
</evidence>
<dbReference type="RefSeq" id="WP_143009131.1">
    <property type="nucleotide sequence ID" value="NZ_FNCH01000028.1"/>
</dbReference>
<evidence type="ECO:0000313" key="1">
    <source>
        <dbReference type="EMBL" id="SDH53256.1"/>
    </source>
</evidence>
<organism evidence="1 2">
    <name type="scientific">Pedobacter terrae</name>
    <dbReference type="NCBI Taxonomy" id="405671"/>
    <lineage>
        <taxon>Bacteria</taxon>
        <taxon>Pseudomonadati</taxon>
        <taxon>Bacteroidota</taxon>
        <taxon>Sphingobacteriia</taxon>
        <taxon>Sphingobacteriales</taxon>
        <taxon>Sphingobacteriaceae</taxon>
        <taxon>Pedobacter</taxon>
    </lineage>
</organism>
<protein>
    <submittedName>
        <fullName evidence="1">Uncharacterized protein</fullName>
    </submittedName>
</protein>